<dbReference type="AlphaFoldDB" id="A0A6S7F065"/>
<dbReference type="GeneID" id="92764893"/>
<dbReference type="Gene3D" id="3.50.50.60">
    <property type="entry name" value="FAD/NAD(P)-binding domain"/>
    <property type="match status" value="1"/>
</dbReference>
<evidence type="ECO:0000256" key="2">
    <source>
        <dbReference type="ARBA" id="ARBA00022630"/>
    </source>
</evidence>
<evidence type="ECO:0000259" key="4">
    <source>
        <dbReference type="Pfam" id="PF01494"/>
    </source>
</evidence>
<dbReference type="NCBIfam" id="NF006002">
    <property type="entry name" value="PRK08132.1"/>
    <property type="match status" value="1"/>
</dbReference>
<accession>A0A6S7F065</accession>
<dbReference type="EC" id="1.14.13.127" evidence="5"/>
<reference evidence="5 6" key="1">
    <citation type="submission" date="2020-04" db="EMBL/GenBank/DDBJ databases">
        <authorList>
            <person name="De Canck E."/>
        </authorList>
    </citation>
    <scope>NUCLEOTIDE SEQUENCE [LARGE SCALE GENOMIC DNA]</scope>
    <source>
        <strain evidence="5 6">LMG 6000</strain>
    </source>
</reference>
<feature type="domain" description="FAD-binding" evidence="4">
    <location>
        <begin position="24"/>
        <end position="368"/>
    </location>
</feature>
<dbReference type="RefSeq" id="WP_063960357.1">
    <property type="nucleotide sequence ID" value="NZ_CADIJK010000020.1"/>
</dbReference>
<keyword evidence="6" id="KW-1185">Reference proteome</keyword>
<evidence type="ECO:0000256" key="1">
    <source>
        <dbReference type="ARBA" id="ARBA00001974"/>
    </source>
</evidence>
<protein>
    <submittedName>
        <fullName evidence="5">3-(3-hydroxy-phenyl)propionate/3-hydroxycinnamic acid hydroxylase</fullName>
        <ecNumber evidence="5">1.14.13.127</ecNumber>
    </submittedName>
</protein>
<dbReference type="PANTHER" id="PTHR43004">
    <property type="entry name" value="TRK SYSTEM POTASSIUM UPTAKE PROTEIN"/>
    <property type="match status" value="1"/>
</dbReference>
<evidence type="ECO:0000256" key="3">
    <source>
        <dbReference type="ARBA" id="ARBA00022827"/>
    </source>
</evidence>
<dbReference type="InterPro" id="IPR036188">
    <property type="entry name" value="FAD/NAD-bd_sf"/>
</dbReference>
<dbReference type="OrthoDB" id="3443359at2"/>
<dbReference type="InterPro" id="IPR050641">
    <property type="entry name" value="RIFMO-like"/>
</dbReference>
<gene>
    <name evidence="5" type="primary">mhpA_3</name>
    <name evidence="5" type="ORF">LMG6000_02312</name>
</gene>
<keyword evidence="3" id="KW-0274">FAD</keyword>
<dbReference type="SUPFAM" id="SSF51905">
    <property type="entry name" value="FAD/NAD(P)-binding domain"/>
    <property type="match status" value="1"/>
</dbReference>
<keyword evidence="2" id="KW-0285">Flavoprotein</keyword>
<dbReference type="EMBL" id="CADILH010000003">
    <property type="protein sequence ID" value="CAB3931754.1"/>
    <property type="molecule type" value="Genomic_DNA"/>
</dbReference>
<proteinExistence type="predicted"/>
<sequence>MKELPIYPYVRPDEMDRPRRDPHPVAVVGAGLTGLTLALDLVRRGIPVVVLDDDNTVGVRGLASRGMVWAQRTLDIFDRLGMAGDVVGKGVRWNVGRVLCRDLAVASFTLQDQPDMRHNGFVNLQQYYLEAFLVEALMREPLAQLRWLNRVAGVEPQADGPATLHVETPDGAYRCRAQWVVACDGAKSAVRGMLGLSPRVYDQTEDRWIIIDIVLRDTTWPEERWTWLDAGSNHGRAVWRHKMADDTWRLDFQLRTDEDPAEAATDAAMRQRVWDLLGERVEFDIAWHGVWAYRHECLDSLRHGRVLFAGDSAHLVAPFGARGGNGGIQDADNLGWKLALHLQGRAGASLLDTYSLERKHAAMENIRQARRSSRFVYPGAARSAALWRDAIIDLAPRHPVAARMINTGRLCMPAVYPASALSLGTHALAGRALPNIVLRQADGLTLHGLLGPWFTVLVFGDVLPAGAQEGDGLVRWVAVAPLCDERGRAALAHQLGLALDGQAWLLRPDQHVMAAATSETSDPRAVLARVAAALDAAGACPVSPPEARGLYRSTGGASHAAIPATA</sequence>
<keyword evidence="5" id="KW-0560">Oxidoreductase</keyword>
<evidence type="ECO:0000313" key="5">
    <source>
        <dbReference type="EMBL" id="CAB3931754.1"/>
    </source>
</evidence>
<dbReference type="Gene3D" id="3.30.70.2450">
    <property type="match status" value="1"/>
</dbReference>
<evidence type="ECO:0000313" key="6">
    <source>
        <dbReference type="Proteomes" id="UP000494183"/>
    </source>
</evidence>
<dbReference type="InterPro" id="IPR002938">
    <property type="entry name" value="FAD-bd"/>
</dbReference>
<dbReference type="PRINTS" id="PR00420">
    <property type="entry name" value="RNGMNOXGNASE"/>
</dbReference>
<name>A0A6S7F065_9BURK</name>
<organism evidence="5 6">
    <name type="scientific">Achromobacter insolitus</name>
    <dbReference type="NCBI Taxonomy" id="217204"/>
    <lineage>
        <taxon>Bacteria</taxon>
        <taxon>Pseudomonadati</taxon>
        <taxon>Pseudomonadota</taxon>
        <taxon>Betaproteobacteria</taxon>
        <taxon>Burkholderiales</taxon>
        <taxon>Alcaligenaceae</taxon>
        <taxon>Achromobacter</taxon>
    </lineage>
</organism>
<dbReference type="Proteomes" id="UP000494183">
    <property type="component" value="Unassembled WGS sequence"/>
</dbReference>
<dbReference type="PANTHER" id="PTHR43004:SF19">
    <property type="entry name" value="BINDING MONOOXYGENASE, PUTATIVE (JCVI)-RELATED"/>
    <property type="match status" value="1"/>
</dbReference>
<comment type="cofactor">
    <cofactor evidence="1">
        <name>FAD</name>
        <dbReference type="ChEBI" id="CHEBI:57692"/>
    </cofactor>
</comment>
<dbReference type="GO" id="GO:0008688">
    <property type="term" value="F:3-(3-hydroxyphenyl)propionate hydroxylase activity"/>
    <property type="evidence" value="ECO:0007669"/>
    <property type="project" value="UniProtKB-EC"/>
</dbReference>
<dbReference type="Pfam" id="PF01494">
    <property type="entry name" value="FAD_binding_3"/>
    <property type="match status" value="1"/>
</dbReference>
<dbReference type="Gene3D" id="3.40.30.120">
    <property type="match status" value="1"/>
</dbReference>
<dbReference type="KEGG" id="ais:BUW96_03325"/>
<dbReference type="GO" id="GO:0071949">
    <property type="term" value="F:FAD binding"/>
    <property type="evidence" value="ECO:0007669"/>
    <property type="project" value="InterPro"/>
</dbReference>